<organism evidence="13 14">
    <name type="scientific">SAR324 cluster bacterium</name>
    <dbReference type="NCBI Taxonomy" id="2024889"/>
    <lineage>
        <taxon>Bacteria</taxon>
        <taxon>Deltaproteobacteria</taxon>
        <taxon>SAR324 cluster</taxon>
    </lineage>
</organism>
<feature type="domain" description="YrdC-like" evidence="12">
    <location>
        <begin position="11"/>
        <end position="198"/>
    </location>
</feature>
<dbReference type="GO" id="GO:0000049">
    <property type="term" value="F:tRNA binding"/>
    <property type="evidence" value="ECO:0007669"/>
    <property type="project" value="TreeGrafter"/>
</dbReference>
<evidence type="ECO:0000256" key="6">
    <source>
        <dbReference type="ARBA" id="ARBA00022694"/>
    </source>
</evidence>
<dbReference type="PROSITE" id="PS51163">
    <property type="entry name" value="YRDC"/>
    <property type="match status" value="1"/>
</dbReference>
<evidence type="ECO:0000256" key="5">
    <source>
        <dbReference type="ARBA" id="ARBA00022679"/>
    </source>
</evidence>
<evidence type="ECO:0000256" key="4">
    <source>
        <dbReference type="ARBA" id="ARBA00022490"/>
    </source>
</evidence>
<keyword evidence="8" id="KW-0547">Nucleotide-binding</keyword>
<evidence type="ECO:0000256" key="2">
    <source>
        <dbReference type="ARBA" id="ARBA00007663"/>
    </source>
</evidence>
<keyword evidence="6" id="KW-0819">tRNA processing</keyword>
<evidence type="ECO:0000256" key="1">
    <source>
        <dbReference type="ARBA" id="ARBA00004496"/>
    </source>
</evidence>
<proteinExistence type="inferred from homology"/>
<dbReference type="InterPro" id="IPR006070">
    <property type="entry name" value="Sua5-like_dom"/>
</dbReference>
<comment type="caution">
    <text evidence="13">The sequence shown here is derived from an EMBL/GenBank/DDBJ whole genome shotgun (WGS) entry which is preliminary data.</text>
</comment>
<comment type="catalytic activity">
    <reaction evidence="11">
        <text>L-threonine + hydrogencarbonate + ATP = L-threonylcarbamoyladenylate + diphosphate + H2O</text>
        <dbReference type="Rhea" id="RHEA:36407"/>
        <dbReference type="ChEBI" id="CHEBI:15377"/>
        <dbReference type="ChEBI" id="CHEBI:17544"/>
        <dbReference type="ChEBI" id="CHEBI:30616"/>
        <dbReference type="ChEBI" id="CHEBI:33019"/>
        <dbReference type="ChEBI" id="CHEBI:57926"/>
        <dbReference type="ChEBI" id="CHEBI:73682"/>
        <dbReference type="EC" id="2.7.7.87"/>
    </reaction>
</comment>
<keyword evidence="4" id="KW-0963">Cytoplasm</keyword>
<evidence type="ECO:0000256" key="7">
    <source>
        <dbReference type="ARBA" id="ARBA00022695"/>
    </source>
</evidence>
<comment type="similarity">
    <text evidence="2">Belongs to the SUA5 family.</text>
</comment>
<evidence type="ECO:0000256" key="10">
    <source>
        <dbReference type="ARBA" id="ARBA00029774"/>
    </source>
</evidence>
<protein>
    <recommendedName>
        <fullName evidence="10">L-threonylcarbamoyladenylate synthase</fullName>
        <ecNumber evidence="3">2.7.7.87</ecNumber>
    </recommendedName>
    <alternativeName>
        <fullName evidence="10">L-threonylcarbamoyladenylate synthase</fullName>
    </alternativeName>
</protein>
<keyword evidence="7" id="KW-0548">Nucleotidyltransferase</keyword>
<dbReference type="GO" id="GO:0003725">
    <property type="term" value="F:double-stranded RNA binding"/>
    <property type="evidence" value="ECO:0007669"/>
    <property type="project" value="InterPro"/>
</dbReference>
<evidence type="ECO:0000256" key="11">
    <source>
        <dbReference type="ARBA" id="ARBA00048366"/>
    </source>
</evidence>
<evidence type="ECO:0000313" key="14">
    <source>
        <dbReference type="Proteomes" id="UP000218113"/>
    </source>
</evidence>
<evidence type="ECO:0000313" key="13">
    <source>
        <dbReference type="EMBL" id="PCI29432.1"/>
    </source>
</evidence>
<evidence type="ECO:0000259" key="12">
    <source>
        <dbReference type="PROSITE" id="PS51163"/>
    </source>
</evidence>
<dbReference type="GO" id="GO:0005737">
    <property type="term" value="C:cytoplasm"/>
    <property type="evidence" value="ECO:0007669"/>
    <property type="project" value="UniProtKB-SubCell"/>
</dbReference>
<gene>
    <name evidence="13" type="ORF">COB67_04035</name>
</gene>
<keyword evidence="9" id="KW-0067">ATP-binding</keyword>
<evidence type="ECO:0000256" key="8">
    <source>
        <dbReference type="ARBA" id="ARBA00022741"/>
    </source>
</evidence>
<dbReference type="InterPro" id="IPR017945">
    <property type="entry name" value="DHBP_synth_RibB-like_a/b_dom"/>
</dbReference>
<evidence type="ECO:0000256" key="3">
    <source>
        <dbReference type="ARBA" id="ARBA00012584"/>
    </source>
</evidence>
<dbReference type="PANTHER" id="PTHR17490:SF16">
    <property type="entry name" value="THREONYLCARBAMOYL-AMP SYNTHASE"/>
    <property type="match status" value="1"/>
</dbReference>
<dbReference type="GO" id="GO:0008033">
    <property type="term" value="P:tRNA processing"/>
    <property type="evidence" value="ECO:0007669"/>
    <property type="project" value="UniProtKB-KW"/>
</dbReference>
<dbReference type="GO" id="GO:0005524">
    <property type="term" value="F:ATP binding"/>
    <property type="evidence" value="ECO:0007669"/>
    <property type="project" value="UniProtKB-KW"/>
</dbReference>
<name>A0A2A4T7C8_9DELT</name>
<evidence type="ECO:0000256" key="9">
    <source>
        <dbReference type="ARBA" id="ARBA00022840"/>
    </source>
</evidence>
<sequence>MQIVPYPFPEEGKEVIKKSLIRQQGNVIFPTETFYAVGCLANTSTAVKHVYRLKKRAKDQPLLVLVDSWEMFETYAGEITPSQRTLLEKYWPGALTAIIPSRGKLAKELNYTGESLAFRMTSSPIARDLIRLVGVPIVGTSANCSGEKEINDFSVAYKKFGDHVELYIDGGKTPGGLPSTIISMVDTDHYTLLRQGVVTLDDK</sequence>
<dbReference type="Proteomes" id="UP000218113">
    <property type="component" value="Unassembled WGS sequence"/>
</dbReference>
<dbReference type="AlphaFoldDB" id="A0A2A4T7C8"/>
<dbReference type="EC" id="2.7.7.87" evidence="3"/>
<accession>A0A2A4T7C8</accession>
<dbReference type="EMBL" id="NVSR01000014">
    <property type="protein sequence ID" value="PCI29432.1"/>
    <property type="molecule type" value="Genomic_DNA"/>
</dbReference>
<reference evidence="14" key="1">
    <citation type="submission" date="2017-08" db="EMBL/GenBank/DDBJ databases">
        <title>A dynamic microbial community with high functional redundancy inhabits the cold, oxic subseafloor aquifer.</title>
        <authorList>
            <person name="Tully B.J."/>
            <person name="Wheat C.G."/>
            <person name="Glazer B.T."/>
            <person name="Huber J.A."/>
        </authorList>
    </citation>
    <scope>NUCLEOTIDE SEQUENCE [LARGE SCALE GENOMIC DNA]</scope>
</reference>
<dbReference type="Gene3D" id="3.90.870.10">
    <property type="entry name" value="DHBP synthase"/>
    <property type="match status" value="1"/>
</dbReference>
<dbReference type="Pfam" id="PF01300">
    <property type="entry name" value="Sua5_yciO_yrdC"/>
    <property type="match status" value="1"/>
</dbReference>
<dbReference type="GO" id="GO:0061710">
    <property type="term" value="F:L-threonylcarbamoyladenylate synthase"/>
    <property type="evidence" value="ECO:0007669"/>
    <property type="project" value="UniProtKB-EC"/>
</dbReference>
<dbReference type="GO" id="GO:0006450">
    <property type="term" value="P:regulation of translational fidelity"/>
    <property type="evidence" value="ECO:0007669"/>
    <property type="project" value="TreeGrafter"/>
</dbReference>
<keyword evidence="5" id="KW-0808">Transferase</keyword>
<dbReference type="PANTHER" id="PTHR17490">
    <property type="entry name" value="SUA5"/>
    <property type="match status" value="1"/>
</dbReference>
<dbReference type="InterPro" id="IPR050156">
    <property type="entry name" value="TC-AMP_synthase_SUA5"/>
</dbReference>
<dbReference type="NCBIfam" id="TIGR00057">
    <property type="entry name" value="L-threonylcarbamoyladenylate synthase"/>
    <property type="match status" value="1"/>
</dbReference>
<dbReference type="SUPFAM" id="SSF55821">
    <property type="entry name" value="YrdC/RibB"/>
    <property type="match status" value="1"/>
</dbReference>
<comment type="subcellular location">
    <subcellularLocation>
        <location evidence="1">Cytoplasm</location>
    </subcellularLocation>
</comment>